<comment type="caution">
    <text evidence="2">The sequence shown here is derived from an EMBL/GenBank/DDBJ whole genome shotgun (WGS) entry which is preliminary data.</text>
</comment>
<evidence type="ECO:0000313" key="2">
    <source>
        <dbReference type="EMBL" id="GIM08432.1"/>
    </source>
</evidence>
<sequence>VVIVSGALFRSSKVSNRGTTRSAGRTPVDGSRVGRTERWSGQKRNHGTEDFHTGAIVEHCNKCGGACDLVWASRTCIIRTPLSSTYPLLHLMEAYILMLKVFVPFSPPTPPPTCLPL</sequence>
<dbReference type="Proteomes" id="UP000722791">
    <property type="component" value="Unassembled WGS sequence"/>
</dbReference>
<evidence type="ECO:0000313" key="3">
    <source>
        <dbReference type="Proteomes" id="UP000722791"/>
    </source>
</evidence>
<protein>
    <submittedName>
        <fullName evidence="2">Uncharacterized protein</fullName>
    </submittedName>
</protein>
<accession>A0A8J4GJA9</accession>
<feature type="non-terminal residue" evidence="2">
    <location>
        <position position="1"/>
    </location>
</feature>
<dbReference type="AlphaFoldDB" id="A0A8J4GJA9"/>
<organism evidence="2 3">
    <name type="scientific">Volvox reticuliferus</name>
    <dbReference type="NCBI Taxonomy" id="1737510"/>
    <lineage>
        <taxon>Eukaryota</taxon>
        <taxon>Viridiplantae</taxon>
        <taxon>Chlorophyta</taxon>
        <taxon>core chlorophytes</taxon>
        <taxon>Chlorophyceae</taxon>
        <taxon>CS clade</taxon>
        <taxon>Chlamydomonadales</taxon>
        <taxon>Volvocaceae</taxon>
        <taxon>Volvox</taxon>
    </lineage>
</organism>
<gene>
    <name evidence="2" type="ORF">Vretimale_12435</name>
</gene>
<evidence type="ECO:0000256" key="1">
    <source>
        <dbReference type="SAM" id="MobiDB-lite"/>
    </source>
</evidence>
<feature type="region of interest" description="Disordered" evidence="1">
    <location>
        <begin position="15"/>
        <end position="34"/>
    </location>
</feature>
<name>A0A8J4GJA9_9CHLO</name>
<reference evidence="2" key="1">
    <citation type="journal article" date="2021" name="Proc. Natl. Acad. Sci. U.S.A.">
        <title>Three genomes in the algal genus Volvox reveal the fate of a haploid sex-determining region after a transition to homothallism.</title>
        <authorList>
            <person name="Yamamoto K."/>
            <person name="Hamaji T."/>
            <person name="Kawai-Toyooka H."/>
            <person name="Matsuzaki R."/>
            <person name="Takahashi F."/>
            <person name="Nishimura Y."/>
            <person name="Kawachi M."/>
            <person name="Noguchi H."/>
            <person name="Minakuchi Y."/>
            <person name="Umen J.G."/>
            <person name="Toyoda A."/>
            <person name="Nozaki H."/>
        </authorList>
    </citation>
    <scope>NUCLEOTIDE SEQUENCE</scope>
    <source>
        <strain evidence="2">NIES-3785</strain>
    </source>
</reference>
<dbReference type="EMBL" id="BNCQ01000027">
    <property type="protein sequence ID" value="GIM08432.1"/>
    <property type="molecule type" value="Genomic_DNA"/>
</dbReference>
<proteinExistence type="predicted"/>